<feature type="transmembrane region" description="Helical" evidence="1">
    <location>
        <begin position="236"/>
        <end position="264"/>
    </location>
</feature>
<gene>
    <name evidence="3" type="ORF">IRY55_03025</name>
</gene>
<feature type="transmembrane region" description="Helical" evidence="1">
    <location>
        <begin position="191"/>
        <end position="216"/>
    </location>
</feature>
<dbReference type="Proteomes" id="UP000622653">
    <property type="component" value="Unassembled WGS sequence"/>
</dbReference>
<feature type="chain" id="PRO_5039160013" evidence="2">
    <location>
        <begin position="20"/>
        <end position="359"/>
    </location>
</feature>
<feature type="transmembrane region" description="Helical" evidence="1">
    <location>
        <begin position="330"/>
        <end position="352"/>
    </location>
</feature>
<name>A0A8J7G9F6_9BACL</name>
<feature type="transmembrane region" description="Helical" evidence="1">
    <location>
        <begin position="164"/>
        <end position="184"/>
    </location>
</feature>
<keyword evidence="1" id="KW-0472">Membrane</keyword>
<dbReference type="AlphaFoldDB" id="A0A8J7G9F6"/>
<feature type="transmembrane region" description="Helical" evidence="1">
    <location>
        <begin position="115"/>
        <end position="131"/>
    </location>
</feature>
<dbReference type="EMBL" id="JADKPV010000001">
    <property type="protein sequence ID" value="MBF4500325.1"/>
    <property type="molecule type" value="Genomic_DNA"/>
</dbReference>
<dbReference type="PANTHER" id="PTHR41771:SF1">
    <property type="entry name" value="MEMBRANE PROTEIN"/>
    <property type="match status" value="1"/>
</dbReference>
<feature type="signal peptide" evidence="2">
    <location>
        <begin position="1"/>
        <end position="19"/>
    </location>
</feature>
<evidence type="ECO:0000256" key="1">
    <source>
        <dbReference type="SAM" id="Phobius"/>
    </source>
</evidence>
<dbReference type="RefSeq" id="WP_194561772.1">
    <property type="nucleotide sequence ID" value="NZ_JADKPV010000001.1"/>
</dbReference>
<dbReference type="Pfam" id="PF07907">
    <property type="entry name" value="YibE_F"/>
    <property type="match status" value="1"/>
</dbReference>
<evidence type="ECO:0000256" key="2">
    <source>
        <dbReference type="SAM" id="SignalP"/>
    </source>
</evidence>
<accession>A0A8J7G9F6</accession>
<dbReference type="InterPro" id="IPR012507">
    <property type="entry name" value="YibE_F"/>
</dbReference>
<keyword evidence="1" id="KW-1133">Transmembrane helix</keyword>
<evidence type="ECO:0000313" key="4">
    <source>
        <dbReference type="Proteomes" id="UP000622653"/>
    </source>
</evidence>
<keyword evidence="2" id="KW-0732">Signal</keyword>
<organism evidence="3 4">
    <name type="scientific">Savagea serpentis</name>
    <dbReference type="NCBI Taxonomy" id="2785297"/>
    <lineage>
        <taxon>Bacteria</taxon>
        <taxon>Bacillati</taxon>
        <taxon>Bacillota</taxon>
        <taxon>Bacilli</taxon>
        <taxon>Bacillales</taxon>
        <taxon>Caryophanaceae</taxon>
        <taxon>Savagea</taxon>
    </lineage>
</organism>
<keyword evidence="1" id="KW-0812">Transmembrane</keyword>
<sequence>MKKWIIASIFLVVASLSLAFTWNNATYYDKPIVKVQEVTVVEEETIVDSYRNEDHLVTQQIVGEWQNGKKKGKQVEWTHIASRSGAADFLLKERMHVFMERHQGEWMAVQVKRDHVVVLAMFGFIGFLLLVGGKQGMFSLISFGVNVLLLYGAIHLYVQTNNVSLIALAIMLAICFVVVSLVSVSGLSPKTYVAIVTSLVATFVSLGVVLLIFAWTNERGLNYEEMQFLSRPYRTVFIAGLIIGSLGAVMDVAMTMASTLFELAEQPNATLARLKGAGEEVGRDIMGTITSILFFAYMSGSVPVMLLYVMNDVPLNYTFSMNLSLEFARALAGSIGIVLAIPISLHMTLRYLTRKKVIT</sequence>
<protein>
    <submittedName>
        <fullName evidence="3">YibE/F family protein</fullName>
    </submittedName>
</protein>
<evidence type="ECO:0000313" key="3">
    <source>
        <dbReference type="EMBL" id="MBF4500325.1"/>
    </source>
</evidence>
<feature type="transmembrane region" description="Helical" evidence="1">
    <location>
        <begin position="285"/>
        <end position="310"/>
    </location>
</feature>
<proteinExistence type="predicted"/>
<reference evidence="3" key="1">
    <citation type="submission" date="2020-11" db="EMBL/GenBank/DDBJ databases">
        <title>Multidrug resistant novel bacterium Savagea serpentis sp. nov., isolated from the scats of a vine snake (Ahaetulla nasuta).</title>
        <authorList>
            <person name="Venkata Ramana V."/>
            <person name="Vikas Patil S."/>
            <person name="Yogita Lugani V."/>
        </authorList>
    </citation>
    <scope>NUCLEOTIDE SEQUENCE</scope>
    <source>
        <strain evidence="3">SN6</strain>
    </source>
</reference>
<comment type="caution">
    <text evidence="3">The sequence shown here is derived from an EMBL/GenBank/DDBJ whole genome shotgun (WGS) entry which is preliminary data.</text>
</comment>
<feature type="transmembrane region" description="Helical" evidence="1">
    <location>
        <begin position="138"/>
        <end position="158"/>
    </location>
</feature>
<keyword evidence="4" id="KW-1185">Reference proteome</keyword>
<dbReference type="PANTHER" id="PTHR41771">
    <property type="entry name" value="MEMBRANE PROTEIN-RELATED"/>
    <property type="match status" value="1"/>
</dbReference>